<dbReference type="Gene3D" id="3.10.100.10">
    <property type="entry name" value="Mannose-Binding Protein A, subunit A"/>
    <property type="match status" value="1"/>
</dbReference>
<evidence type="ECO:0000259" key="5">
    <source>
        <dbReference type="Pfam" id="PF20010"/>
    </source>
</evidence>
<protein>
    <submittedName>
        <fullName evidence="6">Uncharacterized protein</fullName>
    </submittedName>
</protein>
<feature type="compositionally biased region" description="Basic and acidic residues" evidence="2">
    <location>
        <begin position="440"/>
        <end position="452"/>
    </location>
</feature>
<gene>
    <name evidence="6" type="ORF">Pmani_011958</name>
</gene>
<dbReference type="SUPFAM" id="SSF56436">
    <property type="entry name" value="C-type lectin-like"/>
    <property type="match status" value="1"/>
</dbReference>
<dbReference type="InterPro" id="IPR016186">
    <property type="entry name" value="C-type_lectin-like/link_sf"/>
</dbReference>
<dbReference type="Gene3D" id="3.40.1620.70">
    <property type="match status" value="1"/>
</dbReference>
<keyword evidence="1" id="KW-0176">Collagen</keyword>
<dbReference type="Gene3D" id="1.20.5.320">
    <property type="entry name" value="6-Phosphogluconate Dehydrogenase, domain 3"/>
    <property type="match status" value="1"/>
</dbReference>
<dbReference type="GO" id="GO:0005581">
    <property type="term" value="C:collagen trimer"/>
    <property type="evidence" value="ECO:0007669"/>
    <property type="project" value="UniProtKB-KW"/>
</dbReference>
<dbReference type="PANTHER" id="PTHR24023:SF1112">
    <property type="entry name" value="COL_CUTICLE_N DOMAIN-CONTAINING PROTEIN-RELATED"/>
    <property type="match status" value="1"/>
</dbReference>
<keyword evidence="3" id="KW-0472">Membrane</keyword>
<dbReference type="InterPro" id="IPR008160">
    <property type="entry name" value="Collagen"/>
</dbReference>
<feature type="region of interest" description="Disordered" evidence="2">
    <location>
        <begin position="117"/>
        <end position="323"/>
    </location>
</feature>
<feature type="compositionally biased region" description="Low complexity" evidence="2">
    <location>
        <begin position="386"/>
        <end position="399"/>
    </location>
</feature>
<feature type="compositionally biased region" description="Basic and acidic residues" evidence="2">
    <location>
        <begin position="401"/>
        <end position="420"/>
    </location>
</feature>
<feature type="compositionally biased region" description="Basic and acidic residues" evidence="2">
    <location>
        <begin position="253"/>
        <end position="268"/>
    </location>
</feature>
<feature type="region of interest" description="Disordered" evidence="2">
    <location>
        <begin position="660"/>
        <end position="684"/>
    </location>
</feature>
<accession>A0AAE1PZN2</accession>
<keyword evidence="3" id="KW-1133">Transmembrane helix</keyword>
<feature type="compositionally biased region" description="Low complexity" evidence="2">
    <location>
        <begin position="227"/>
        <end position="252"/>
    </location>
</feature>
<evidence type="ECO:0000313" key="7">
    <source>
        <dbReference type="Proteomes" id="UP001292094"/>
    </source>
</evidence>
<dbReference type="InterPro" id="IPR016187">
    <property type="entry name" value="CTDL_fold"/>
</dbReference>
<evidence type="ECO:0000256" key="3">
    <source>
        <dbReference type="SAM" id="Phobius"/>
    </source>
</evidence>
<feature type="domain" description="Collagen type XV/XVIII trimerization" evidence="5">
    <location>
        <begin position="616"/>
        <end position="659"/>
    </location>
</feature>
<feature type="region of interest" description="Disordered" evidence="2">
    <location>
        <begin position="366"/>
        <end position="575"/>
    </location>
</feature>
<dbReference type="GO" id="GO:0005615">
    <property type="term" value="C:extracellular space"/>
    <property type="evidence" value="ECO:0007669"/>
    <property type="project" value="TreeGrafter"/>
</dbReference>
<feature type="compositionally biased region" description="Pro residues" evidence="2">
    <location>
        <begin position="551"/>
        <end position="569"/>
    </location>
</feature>
<dbReference type="EMBL" id="JAWZYT010000969">
    <property type="protein sequence ID" value="KAK4316931.1"/>
    <property type="molecule type" value="Genomic_DNA"/>
</dbReference>
<dbReference type="Pfam" id="PF20010">
    <property type="entry name" value="Collagen_trimer"/>
    <property type="match status" value="1"/>
</dbReference>
<organism evidence="6 7">
    <name type="scientific">Petrolisthes manimaculis</name>
    <dbReference type="NCBI Taxonomy" id="1843537"/>
    <lineage>
        <taxon>Eukaryota</taxon>
        <taxon>Metazoa</taxon>
        <taxon>Ecdysozoa</taxon>
        <taxon>Arthropoda</taxon>
        <taxon>Crustacea</taxon>
        <taxon>Multicrustacea</taxon>
        <taxon>Malacostraca</taxon>
        <taxon>Eumalacostraca</taxon>
        <taxon>Eucarida</taxon>
        <taxon>Decapoda</taxon>
        <taxon>Pleocyemata</taxon>
        <taxon>Anomura</taxon>
        <taxon>Galatheoidea</taxon>
        <taxon>Porcellanidae</taxon>
        <taxon>Petrolisthes</taxon>
    </lineage>
</organism>
<feature type="region of interest" description="Disordered" evidence="2">
    <location>
        <begin position="49"/>
        <end position="69"/>
    </location>
</feature>
<feature type="compositionally biased region" description="Pro residues" evidence="2">
    <location>
        <begin position="187"/>
        <end position="196"/>
    </location>
</feature>
<dbReference type="Pfam" id="PF01391">
    <property type="entry name" value="Collagen"/>
    <property type="match status" value="3"/>
</dbReference>
<evidence type="ECO:0000259" key="4">
    <source>
        <dbReference type="Pfam" id="PF06482"/>
    </source>
</evidence>
<dbReference type="Proteomes" id="UP001292094">
    <property type="component" value="Unassembled WGS sequence"/>
</dbReference>
<feature type="compositionally biased region" description="Low complexity" evidence="2">
    <location>
        <begin position="137"/>
        <end position="153"/>
    </location>
</feature>
<name>A0AAE1PZN2_9EUCA</name>
<proteinExistence type="predicted"/>
<dbReference type="AlphaFoldDB" id="A0AAE1PZN2"/>
<feature type="domain" description="Collagenase NC10/endostatin" evidence="4">
    <location>
        <begin position="703"/>
        <end position="868"/>
    </location>
</feature>
<dbReference type="GO" id="GO:0030020">
    <property type="term" value="F:extracellular matrix structural constituent conferring tensile strength"/>
    <property type="evidence" value="ECO:0007669"/>
    <property type="project" value="TreeGrafter"/>
</dbReference>
<reference evidence="6" key="1">
    <citation type="submission" date="2023-11" db="EMBL/GenBank/DDBJ databases">
        <title>Genome assemblies of two species of porcelain crab, Petrolisthes cinctipes and Petrolisthes manimaculis (Anomura: Porcellanidae).</title>
        <authorList>
            <person name="Angst P."/>
        </authorList>
    </citation>
    <scope>NUCLEOTIDE SEQUENCE</scope>
    <source>
        <strain evidence="6">PB745_02</strain>
        <tissue evidence="6">Gill</tissue>
    </source>
</reference>
<comment type="caution">
    <text evidence="6">The sequence shown here is derived from an EMBL/GenBank/DDBJ whole genome shotgun (WGS) entry which is preliminary data.</text>
</comment>
<dbReference type="InterPro" id="IPR010515">
    <property type="entry name" value="Collagenase_NC10/endostatin"/>
</dbReference>
<dbReference type="GO" id="GO:0030198">
    <property type="term" value="P:extracellular matrix organization"/>
    <property type="evidence" value="ECO:0007669"/>
    <property type="project" value="TreeGrafter"/>
</dbReference>
<feature type="transmembrane region" description="Helical" evidence="3">
    <location>
        <begin position="12"/>
        <end position="37"/>
    </location>
</feature>
<dbReference type="InterPro" id="IPR045463">
    <property type="entry name" value="XV/XVIII_trimerization_dom"/>
</dbReference>
<evidence type="ECO:0000313" key="6">
    <source>
        <dbReference type="EMBL" id="KAK4316931.1"/>
    </source>
</evidence>
<evidence type="ECO:0000256" key="2">
    <source>
        <dbReference type="SAM" id="MobiDB-lite"/>
    </source>
</evidence>
<keyword evidence="3" id="KW-0812">Transmembrane</keyword>
<dbReference type="PANTHER" id="PTHR24023">
    <property type="entry name" value="COLLAGEN ALPHA"/>
    <property type="match status" value="1"/>
</dbReference>
<dbReference type="GO" id="GO:0031012">
    <property type="term" value="C:extracellular matrix"/>
    <property type="evidence" value="ECO:0007669"/>
    <property type="project" value="TreeGrafter"/>
</dbReference>
<sequence>MGAADISRNSKIGGGLVLLLVVAVVAILAVGSAMGWYDGERLMTPPPGFKERLDGRTMKPTPVEPFTDYDEDFRRPYEEEHFEEQHIDGEGEWASELGGVGGRCGCNVSALVRLVRRRLPRGPPGPPGRDGRPSPPGLSGTPGSQGERGVPGRPGEKGERGEVGSSGPEGLQGPKGEAGEDGGIGPAGPPGPPGPMGPRGFSWSEDDTKTGGMEGMDPDVVSLRASGQPGPKGVQGVPGELGPRGLRGYPGPKGDRGHTGLKGHKGEEGIQGPSGRLGNKGTRGPPGVDGLPGTPGLKGHKGMRGLIGPGIPGPKGKKGDKGSRFYSEEQMRTMMLTTLQVYVDTKPTKMTNLEEIAKKIELVMPRGEDGVPGTHGQPGPKGEEGSPGPKGMPGYPGSRGYRGERGERGPRGREGPRGTKGEPSSPGTLKMFNGTVIEIKGQKGDGGEKGQSGERGTPGLPGQPGSLTSREGSQDNRVYDVASSKGEKGERGQPGPPGPPAHTPRGNTVYIPGGLFGVMPHQPPQPGQANFFPVQSGKEDPTERARGLPGPEGPPGPLGPPGEPGPPGKPCTSECTRTESQIFSSAPRFNYGGRDSVFWSVPPTPNLGLASRSLLTFTSRAAMLEAWTEYERGTLAYVLHDDSLFLRAARGWRGLQMGEELEPEVPPPPSPQQRPSTNSPFNTNNVETLPEIATGHTSGWTRLRLAALNEPWSGNLLDVSSADFECFTQARAAGLSGDYKALLSGLRHDIASLVRFADRHQPIINLQGVVVLSSWHDVMAGEGGTFLERPKIYSFDGRDVLKNANWPEKFVWHGSDKYGGTAHNLNCKSWTSSSPSVFGMASSLHDLQILAQRKVSCDKKLIVLCIEKYTNVPKRRKREAIHLTDQDNKSMEQLISLKENVVPNRNKRADLHKDDGGQGKNEDFIEGNTVPTQLRKMSMVLDKNGVTDDIHKLPGLEDTTVAMPRKREEESTFTWGSEDATEEGPGLEKHTLWENKGNRFNTKQTGKLDERVREETHYSNKQSGNLDETILEYEIPGTMETATLLSETQDVDDHQLYMGYLTHSNIYTTLNDDTVTTTPSVIEKDINNNMDVNIIPRVSSKRDDISKFINDILMI</sequence>
<dbReference type="Pfam" id="PF06482">
    <property type="entry name" value="Endostatin"/>
    <property type="match status" value="1"/>
</dbReference>
<dbReference type="InterPro" id="IPR050149">
    <property type="entry name" value="Collagen_superfamily"/>
</dbReference>
<evidence type="ECO:0000256" key="1">
    <source>
        <dbReference type="ARBA" id="ARBA00023119"/>
    </source>
</evidence>
<feature type="compositionally biased region" description="Basic and acidic residues" evidence="2">
    <location>
        <begin position="537"/>
        <end position="546"/>
    </location>
</feature>
<keyword evidence="7" id="KW-1185">Reference proteome</keyword>